<keyword evidence="3 9" id="KW-0813">Transport</keyword>
<dbReference type="Proteomes" id="UP000824260">
    <property type="component" value="Unassembled WGS sequence"/>
</dbReference>
<dbReference type="PANTHER" id="PTHR43773:SF1">
    <property type="entry name" value="MAGNESIUM TRANSPORTER MGTE"/>
    <property type="match status" value="1"/>
</dbReference>
<organism evidence="11 12">
    <name type="scientific">Candidatus Pullichristensenella stercorigallinarum</name>
    <dbReference type="NCBI Taxonomy" id="2840909"/>
    <lineage>
        <taxon>Bacteria</taxon>
        <taxon>Bacillati</taxon>
        <taxon>Bacillota</taxon>
        <taxon>Clostridia</taxon>
        <taxon>Candidatus Pullichristensenella</taxon>
    </lineage>
</organism>
<dbReference type="SUPFAM" id="SSF161093">
    <property type="entry name" value="MgtE membrane domain-like"/>
    <property type="match status" value="1"/>
</dbReference>
<feature type="transmembrane region" description="Helical" evidence="9">
    <location>
        <begin position="271"/>
        <end position="292"/>
    </location>
</feature>
<dbReference type="GO" id="GO:0046872">
    <property type="term" value="F:metal ion binding"/>
    <property type="evidence" value="ECO:0007669"/>
    <property type="project" value="UniProtKB-KW"/>
</dbReference>
<keyword evidence="5 9" id="KW-0460">Magnesium</keyword>
<feature type="transmembrane region" description="Helical" evidence="9">
    <location>
        <begin position="304"/>
        <end position="324"/>
    </location>
</feature>
<comment type="subcellular location">
    <subcellularLocation>
        <location evidence="9">Cell membrane</location>
        <topology evidence="9">Multi-pass membrane protein</topology>
    </subcellularLocation>
    <subcellularLocation>
        <location evidence="1">Membrane</location>
        <topology evidence="1">Multi-pass membrane protein</topology>
    </subcellularLocation>
</comment>
<dbReference type="Gene3D" id="1.10.357.20">
    <property type="entry name" value="SLC41 divalent cation transporters, integral membrane domain"/>
    <property type="match status" value="1"/>
</dbReference>
<dbReference type="CDD" id="cd04606">
    <property type="entry name" value="CBS_pair_Mg_transporter"/>
    <property type="match status" value="1"/>
</dbReference>
<dbReference type="Pfam" id="PF00571">
    <property type="entry name" value="CBS"/>
    <property type="match status" value="1"/>
</dbReference>
<dbReference type="Gene3D" id="3.10.580.10">
    <property type="entry name" value="CBS-domain"/>
    <property type="match status" value="1"/>
</dbReference>
<evidence type="ECO:0000313" key="11">
    <source>
        <dbReference type="EMBL" id="HIQ83467.1"/>
    </source>
</evidence>
<dbReference type="GO" id="GO:0015095">
    <property type="term" value="F:magnesium ion transmembrane transporter activity"/>
    <property type="evidence" value="ECO:0007669"/>
    <property type="project" value="UniProtKB-UniRule"/>
</dbReference>
<dbReference type="InterPro" id="IPR006669">
    <property type="entry name" value="MgtE_transporter"/>
</dbReference>
<feature type="transmembrane region" description="Helical" evidence="9">
    <location>
        <begin position="188"/>
        <end position="206"/>
    </location>
</feature>
<keyword evidence="6 9" id="KW-1133">Transmembrane helix</keyword>
<dbReference type="InterPro" id="IPR036739">
    <property type="entry name" value="SLC41_membr_dom_sf"/>
</dbReference>
<keyword evidence="8" id="KW-0129">CBS domain</keyword>
<dbReference type="InterPro" id="IPR006667">
    <property type="entry name" value="SLC41_membr_dom"/>
</dbReference>
<evidence type="ECO:0000256" key="4">
    <source>
        <dbReference type="ARBA" id="ARBA00022692"/>
    </source>
</evidence>
<accession>A0A9D1CWV4</accession>
<evidence type="ECO:0000256" key="2">
    <source>
        <dbReference type="ARBA" id="ARBA00009749"/>
    </source>
</evidence>
<dbReference type="SUPFAM" id="SSF54631">
    <property type="entry name" value="CBS-domain pair"/>
    <property type="match status" value="1"/>
</dbReference>
<dbReference type="PANTHER" id="PTHR43773">
    <property type="entry name" value="MAGNESIUM TRANSPORTER MGTE"/>
    <property type="match status" value="1"/>
</dbReference>
<sequence length="331" mass="35337">MIETMENVLENTAGAIMTPEFVRLRANMRADDAIRAVRVSGLDSDAIYTIFVTGADGRLLGTLEMRTLLAARDNATLESLMDTAFYAVKTGDDQQEAAMLVRKYDLISLPVTDESGRLVGAIGVNNIVDVIEEEDTEDFERMAALVPNEDDYAASSVWTLALHRLPWLLILMASSVLCAWLIQSYEALLLASAMGGVMVSNMPMLMDTGGNAGSQSSTLIIRALALDELAPRDTGVALGKELLTSLICGLGLGAVNFLRMVLISGNTALEAAAISLAVFLTVVAANALGTLLPMLARLLRLDPALMAGPLLTTVVDVLSLMILFELVTMIA</sequence>
<evidence type="ECO:0000313" key="12">
    <source>
        <dbReference type="Proteomes" id="UP000824260"/>
    </source>
</evidence>
<comment type="subunit">
    <text evidence="9">Homodimer.</text>
</comment>
<evidence type="ECO:0000256" key="5">
    <source>
        <dbReference type="ARBA" id="ARBA00022842"/>
    </source>
</evidence>
<feature type="domain" description="CBS" evidence="10">
    <location>
        <begin position="17"/>
        <end position="79"/>
    </location>
</feature>
<keyword evidence="9" id="KW-1003">Cell membrane</keyword>
<dbReference type="EMBL" id="DVFZ01000100">
    <property type="protein sequence ID" value="HIQ83467.1"/>
    <property type="molecule type" value="Genomic_DNA"/>
</dbReference>
<evidence type="ECO:0000256" key="3">
    <source>
        <dbReference type="ARBA" id="ARBA00022448"/>
    </source>
</evidence>
<proteinExistence type="inferred from homology"/>
<comment type="similarity">
    <text evidence="2 9">Belongs to the SLC41A transporter family.</text>
</comment>
<reference evidence="11" key="2">
    <citation type="journal article" date="2021" name="PeerJ">
        <title>Extensive microbial diversity within the chicken gut microbiome revealed by metagenomics and culture.</title>
        <authorList>
            <person name="Gilroy R."/>
            <person name="Ravi A."/>
            <person name="Getino M."/>
            <person name="Pursley I."/>
            <person name="Horton D.L."/>
            <person name="Alikhan N.F."/>
            <person name="Baker D."/>
            <person name="Gharbi K."/>
            <person name="Hall N."/>
            <person name="Watson M."/>
            <person name="Adriaenssens E.M."/>
            <person name="Foster-Nyarko E."/>
            <person name="Jarju S."/>
            <person name="Secka A."/>
            <person name="Antonio M."/>
            <person name="Oren A."/>
            <person name="Chaudhuri R.R."/>
            <person name="La Ragione R."/>
            <person name="Hildebrand F."/>
            <person name="Pallen M.J."/>
        </authorList>
    </citation>
    <scope>NUCLEOTIDE SEQUENCE</scope>
    <source>
        <strain evidence="11">ChiSjej6B24-2974</strain>
    </source>
</reference>
<comment type="caution">
    <text evidence="11">The sequence shown here is derived from an EMBL/GenBank/DDBJ whole genome shotgun (WGS) entry which is preliminary data.</text>
</comment>
<name>A0A9D1CWV4_9FIRM</name>
<evidence type="ECO:0000256" key="1">
    <source>
        <dbReference type="ARBA" id="ARBA00004141"/>
    </source>
</evidence>
<feature type="domain" description="CBS" evidence="10">
    <location>
        <begin position="81"/>
        <end position="137"/>
    </location>
</feature>
<dbReference type="InterPro" id="IPR000644">
    <property type="entry name" value="CBS_dom"/>
</dbReference>
<keyword evidence="4 9" id="KW-0812">Transmembrane</keyword>
<gene>
    <name evidence="11" type="primary">mgtE</name>
    <name evidence="11" type="ORF">IAA52_10255</name>
</gene>
<dbReference type="Pfam" id="PF01769">
    <property type="entry name" value="MgtE"/>
    <property type="match status" value="1"/>
</dbReference>
<dbReference type="GO" id="GO:0005886">
    <property type="term" value="C:plasma membrane"/>
    <property type="evidence" value="ECO:0007669"/>
    <property type="project" value="UniProtKB-SubCell"/>
</dbReference>
<reference evidence="11" key="1">
    <citation type="submission" date="2020-10" db="EMBL/GenBank/DDBJ databases">
        <authorList>
            <person name="Gilroy R."/>
        </authorList>
    </citation>
    <scope>NUCLEOTIDE SEQUENCE</scope>
    <source>
        <strain evidence="11">ChiSjej6B24-2974</strain>
    </source>
</reference>
<evidence type="ECO:0000256" key="7">
    <source>
        <dbReference type="ARBA" id="ARBA00023136"/>
    </source>
</evidence>
<feature type="transmembrane region" description="Helical" evidence="9">
    <location>
        <begin position="242"/>
        <end position="265"/>
    </location>
</feature>
<evidence type="ECO:0000256" key="8">
    <source>
        <dbReference type="PROSITE-ProRule" id="PRU00703"/>
    </source>
</evidence>
<keyword evidence="9" id="KW-0479">Metal-binding</keyword>
<dbReference type="NCBIfam" id="TIGR00400">
    <property type="entry name" value="mgtE"/>
    <property type="match status" value="1"/>
</dbReference>
<evidence type="ECO:0000259" key="10">
    <source>
        <dbReference type="PROSITE" id="PS51371"/>
    </source>
</evidence>
<dbReference type="PROSITE" id="PS51371">
    <property type="entry name" value="CBS"/>
    <property type="match status" value="2"/>
</dbReference>
<dbReference type="InterPro" id="IPR046342">
    <property type="entry name" value="CBS_dom_sf"/>
</dbReference>
<keyword evidence="7 9" id="KW-0472">Membrane</keyword>
<comment type="function">
    <text evidence="9">Acts as a magnesium transporter.</text>
</comment>
<evidence type="ECO:0000256" key="6">
    <source>
        <dbReference type="ARBA" id="ARBA00022989"/>
    </source>
</evidence>
<dbReference type="AlphaFoldDB" id="A0A9D1CWV4"/>
<evidence type="ECO:0000256" key="9">
    <source>
        <dbReference type="RuleBase" id="RU362011"/>
    </source>
</evidence>
<feature type="transmembrane region" description="Helical" evidence="9">
    <location>
        <begin position="165"/>
        <end position="182"/>
    </location>
</feature>
<protein>
    <recommendedName>
        <fullName evidence="9">Magnesium transporter MgtE</fullName>
    </recommendedName>
</protein>